<organism evidence="1 2">
    <name type="scientific">Helicocarpus griseus UAMH5409</name>
    <dbReference type="NCBI Taxonomy" id="1447875"/>
    <lineage>
        <taxon>Eukaryota</taxon>
        <taxon>Fungi</taxon>
        <taxon>Dikarya</taxon>
        <taxon>Ascomycota</taxon>
        <taxon>Pezizomycotina</taxon>
        <taxon>Eurotiomycetes</taxon>
        <taxon>Eurotiomycetidae</taxon>
        <taxon>Onygenales</taxon>
        <taxon>Ajellomycetaceae</taxon>
        <taxon>Helicocarpus</taxon>
    </lineage>
</organism>
<name>A0A2B7Y5I7_9EURO</name>
<evidence type="ECO:0000313" key="1">
    <source>
        <dbReference type="EMBL" id="PGH16283.1"/>
    </source>
</evidence>
<keyword evidence="2" id="KW-1185">Reference proteome</keyword>
<accession>A0A2B7Y5I7</accession>
<protein>
    <submittedName>
        <fullName evidence="1">Uncharacterized protein</fullName>
    </submittedName>
</protein>
<evidence type="ECO:0000313" key="2">
    <source>
        <dbReference type="Proteomes" id="UP000223968"/>
    </source>
</evidence>
<dbReference type="EMBL" id="PDNB01000018">
    <property type="protein sequence ID" value="PGH16283.1"/>
    <property type="molecule type" value="Genomic_DNA"/>
</dbReference>
<gene>
    <name evidence="1" type="ORF">AJ79_01822</name>
</gene>
<proteinExistence type="predicted"/>
<dbReference type="Proteomes" id="UP000223968">
    <property type="component" value="Unassembled WGS sequence"/>
</dbReference>
<sequence>MANAAHLERIMKKHFGPEYTYMWIRNDDDSRQKLLELNMQGMEIGQNDVHGFYPFYVELRGEPVLLTVWTDTSSLMPHWKFIYLDMKCRNYHQGLNIEVAYLAKVTKDARMDFSLYDTMQQDYAAKHLEAKVRESDALLVSDSSTSIHLGTDYFNEGEESIFANGINTMKYGGEFTWVPSEEQACAVPLMLNQE</sequence>
<comment type="caution">
    <text evidence="1">The sequence shown here is derived from an EMBL/GenBank/DDBJ whole genome shotgun (WGS) entry which is preliminary data.</text>
</comment>
<dbReference type="AlphaFoldDB" id="A0A2B7Y5I7"/>
<reference evidence="1 2" key="1">
    <citation type="submission" date="2017-10" db="EMBL/GenBank/DDBJ databases">
        <title>Comparative genomics in systemic dimorphic fungi from Ajellomycetaceae.</title>
        <authorList>
            <person name="Munoz J.F."/>
            <person name="Mcewen J.G."/>
            <person name="Clay O.K."/>
            <person name="Cuomo C.A."/>
        </authorList>
    </citation>
    <scope>NUCLEOTIDE SEQUENCE [LARGE SCALE GENOMIC DNA]</scope>
    <source>
        <strain evidence="1 2">UAMH5409</strain>
    </source>
</reference>